<comment type="caution">
    <text evidence="8">The sequence shown here is derived from an EMBL/GenBank/DDBJ whole genome shotgun (WGS) entry which is preliminary data.</text>
</comment>
<dbReference type="Gene3D" id="2.102.10.10">
    <property type="entry name" value="Rieske [2Fe-2S] iron-sulphur domain"/>
    <property type="match status" value="1"/>
</dbReference>
<gene>
    <name evidence="8" type="ORF">HRJ53_06645</name>
</gene>
<dbReference type="Pfam" id="PF00355">
    <property type="entry name" value="Rieske"/>
    <property type="match status" value="1"/>
</dbReference>
<dbReference type="InterPro" id="IPR005805">
    <property type="entry name" value="Rieske_Fe-S_prot_C"/>
</dbReference>
<dbReference type="InterPro" id="IPR014349">
    <property type="entry name" value="Rieske_Fe-S_prot"/>
</dbReference>
<keyword evidence="9" id="KW-1185">Reference proteome</keyword>
<evidence type="ECO:0000256" key="2">
    <source>
        <dbReference type="ARBA" id="ARBA00022723"/>
    </source>
</evidence>
<dbReference type="PROSITE" id="PS51296">
    <property type="entry name" value="RIESKE"/>
    <property type="match status" value="1"/>
</dbReference>
<comment type="cofactor">
    <cofactor evidence="6">
        <name>[2Fe-2S] cluster</name>
        <dbReference type="ChEBI" id="CHEBI:190135"/>
    </cofactor>
</comment>
<dbReference type="GO" id="GO:0016020">
    <property type="term" value="C:membrane"/>
    <property type="evidence" value="ECO:0007669"/>
    <property type="project" value="InterPro"/>
</dbReference>
<dbReference type="SUPFAM" id="SSF50022">
    <property type="entry name" value="ISP domain"/>
    <property type="match status" value="1"/>
</dbReference>
<dbReference type="PANTHER" id="PTHR10134">
    <property type="entry name" value="CYTOCHROME B-C1 COMPLEX SUBUNIT RIESKE, MITOCHONDRIAL"/>
    <property type="match status" value="1"/>
</dbReference>
<dbReference type="InterPro" id="IPR017941">
    <property type="entry name" value="Rieske_2Fe-2S"/>
</dbReference>
<keyword evidence="4" id="KW-0411">Iron-sulfur</keyword>
<evidence type="ECO:0000313" key="8">
    <source>
        <dbReference type="EMBL" id="MBA0084654.1"/>
    </source>
</evidence>
<feature type="domain" description="Rieske" evidence="7">
    <location>
        <begin position="1"/>
        <end position="82"/>
    </location>
</feature>
<protein>
    <submittedName>
        <fullName evidence="8">Ubiquinol-cytochrome c reductase iron-sulfur subunit</fullName>
    </submittedName>
</protein>
<dbReference type="GO" id="GO:0051537">
    <property type="term" value="F:2 iron, 2 sulfur cluster binding"/>
    <property type="evidence" value="ECO:0007669"/>
    <property type="project" value="UniProtKB-KW"/>
</dbReference>
<accession>A0A7V8NNL9</accession>
<dbReference type="EMBL" id="JACDQQ010000650">
    <property type="protein sequence ID" value="MBA0084654.1"/>
    <property type="molecule type" value="Genomic_DNA"/>
</dbReference>
<evidence type="ECO:0000313" key="9">
    <source>
        <dbReference type="Proteomes" id="UP000567293"/>
    </source>
</evidence>
<dbReference type="PRINTS" id="PR00162">
    <property type="entry name" value="RIESKE"/>
</dbReference>
<evidence type="ECO:0000256" key="4">
    <source>
        <dbReference type="ARBA" id="ARBA00023014"/>
    </source>
</evidence>
<keyword evidence="1" id="KW-0001">2Fe-2S</keyword>
<reference evidence="8" key="1">
    <citation type="submission" date="2020-06" db="EMBL/GenBank/DDBJ databases">
        <title>Legume-microbial interactions unlock mineral nutrients during tropical forest succession.</title>
        <authorList>
            <person name="Epihov D.Z."/>
        </authorList>
    </citation>
    <scope>NUCLEOTIDE SEQUENCE [LARGE SCALE GENOMIC DNA]</scope>
    <source>
        <strain evidence="8">Pan2503</strain>
    </source>
</reference>
<dbReference type="AlphaFoldDB" id="A0A7V8NNL9"/>
<evidence type="ECO:0000256" key="5">
    <source>
        <dbReference type="ARBA" id="ARBA00023157"/>
    </source>
</evidence>
<keyword evidence="3" id="KW-0408">Iron</keyword>
<proteinExistence type="predicted"/>
<name>A0A7V8NNL9_9BACT</name>
<evidence type="ECO:0000256" key="3">
    <source>
        <dbReference type="ARBA" id="ARBA00023004"/>
    </source>
</evidence>
<evidence type="ECO:0000259" key="7">
    <source>
        <dbReference type="PROSITE" id="PS51296"/>
    </source>
</evidence>
<sequence>MHSVTFLQDQQVYIVRLPEGFYAVSAVCTHLGCITQWKPDADMIACPCHGSKFHPDGTKIEGPAPRPLPHFAISLTADGELLVDKLQIIKASQVLKA</sequence>
<dbReference type="GO" id="GO:0046872">
    <property type="term" value="F:metal ion binding"/>
    <property type="evidence" value="ECO:0007669"/>
    <property type="project" value="UniProtKB-KW"/>
</dbReference>
<keyword evidence="5" id="KW-1015">Disulfide bond</keyword>
<dbReference type="InterPro" id="IPR036922">
    <property type="entry name" value="Rieske_2Fe-2S_sf"/>
</dbReference>
<evidence type="ECO:0000256" key="1">
    <source>
        <dbReference type="ARBA" id="ARBA00022714"/>
    </source>
</evidence>
<keyword evidence="2" id="KW-0479">Metal-binding</keyword>
<organism evidence="8 9">
    <name type="scientific">Candidatus Acidiferrum panamense</name>
    <dbReference type="NCBI Taxonomy" id="2741543"/>
    <lineage>
        <taxon>Bacteria</taxon>
        <taxon>Pseudomonadati</taxon>
        <taxon>Acidobacteriota</taxon>
        <taxon>Terriglobia</taxon>
        <taxon>Candidatus Acidiferrales</taxon>
        <taxon>Candidatus Acidiferrum</taxon>
    </lineage>
</organism>
<dbReference type="CDD" id="cd03467">
    <property type="entry name" value="Rieske"/>
    <property type="match status" value="1"/>
</dbReference>
<evidence type="ECO:0000256" key="6">
    <source>
        <dbReference type="ARBA" id="ARBA00034078"/>
    </source>
</evidence>
<dbReference type="Proteomes" id="UP000567293">
    <property type="component" value="Unassembled WGS sequence"/>
</dbReference>